<organism evidence="9 10">
    <name type="scientific">Candidatus Portnoybacteria bacterium CG_4_9_14_3_um_filter_43_11</name>
    <dbReference type="NCBI Taxonomy" id="1974805"/>
    <lineage>
        <taxon>Bacteria</taxon>
        <taxon>Candidatus Portnoyibacteriota</taxon>
    </lineage>
</organism>
<feature type="transmembrane region" description="Helical" evidence="7">
    <location>
        <begin position="108"/>
        <end position="133"/>
    </location>
</feature>
<proteinExistence type="inferred from homology"/>
<keyword evidence="3 7" id="KW-0812">Transmembrane</keyword>
<feature type="transmembrane region" description="Helical" evidence="7">
    <location>
        <begin position="5"/>
        <end position="22"/>
    </location>
</feature>
<evidence type="ECO:0000256" key="5">
    <source>
        <dbReference type="ARBA" id="ARBA00023136"/>
    </source>
</evidence>
<protein>
    <recommendedName>
        <fullName evidence="8">ABC3 transporter permease C-terminal domain-containing protein</fullName>
    </recommendedName>
</protein>
<evidence type="ECO:0000313" key="10">
    <source>
        <dbReference type="Proteomes" id="UP000230941"/>
    </source>
</evidence>
<evidence type="ECO:0000256" key="1">
    <source>
        <dbReference type="ARBA" id="ARBA00004651"/>
    </source>
</evidence>
<keyword evidence="5 7" id="KW-0472">Membrane</keyword>
<evidence type="ECO:0000256" key="2">
    <source>
        <dbReference type="ARBA" id="ARBA00022475"/>
    </source>
</evidence>
<keyword evidence="4 7" id="KW-1133">Transmembrane helix</keyword>
<comment type="subcellular location">
    <subcellularLocation>
        <location evidence="1">Cell membrane</location>
        <topology evidence="1">Multi-pass membrane protein</topology>
    </subcellularLocation>
</comment>
<accession>A0A2M7YL49</accession>
<dbReference type="Pfam" id="PF02687">
    <property type="entry name" value="FtsX"/>
    <property type="match status" value="1"/>
</dbReference>
<evidence type="ECO:0000259" key="8">
    <source>
        <dbReference type="Pfam" id="PF02687"/>
    </source>
</evidence>
<reference evidence="10" key="1">
    <citation type="submission" date="2017-09" db="EMBL/GenBank/DDBJ databases">
        <title>Depth-based differentiation of microbial function through sediment-hosted aquifers and enrichment of novel symbionts in the deep terrestrial subsurface.</title>
        <authorList>
            <person name="Probst A.J."/>
            <person name="Ladd B."/>
            <person name="Jarett J.K."/>
            <person name="Geller-Mcgrath D.E."/>
            <person name="Sieber C.M.K."/>
            <person name="Emerson J.B."/>
            <person name="Anantharaman K."/>
            <person name="Thomas B.C."/>
            <person name="Malmstrom R."/>
            <person name="Stieglmeier M."/>
            <person name="Klingl A."/>
            <person name="Woyke T."/>
            <person name="Ryan C.M."/>
            <person name="Banfield J.F."/>
        </authorList>
    </citation>
    <scope>NUCLEOTIDE SEQUENCE [LARGE SCALE GENOMIC DNA]</scope>
</reference>
<dbReference type="Proteomes" id="UP000230941">
    <property type="component" value="Unassembled WGS sequence"/>
</dbReference>
<feature type="transmembrane region" description="Helical" evidence="7">
    <location>
        <begin position="71"/>
        <end position="88"/>
    </location>
</feature>
<evidence type="ECO:0000256" key="4">
    <source>
        <dbReference type="ARBA" id="ARBA00022989"/>
    </source>
</evidence>
<comment type="similarity">
    <text evidence="6">Belongs to the ABC-4 integral membrane protein family.</text>
</comment>
<feature type="domain" description="ABC3 transporter permease C-terminal" evidence="8">
    <location>
        <begin position="73"/>
        <end position="185"/>
    </location>
</feature>
<comment type="caution">
    <text evidence="9">The sequence shown here is derived from an EMBL/GenBank/DDBJ whole genome shotgun (WGS) entry which is preliminary data.</text>
</comment>
<keyword evidence="2" id="KW-1003">Cell membrane</keyword>
<sequence length="192" mass="20595">MKKKLIIGGSIAIIIIGGYFAWQGIFNKKPSYTFVEAARGDVEEKVSVTGTVISDKQIDLEFENSGKIKKIEALVGGVGIMNIMLVSVSERTREIGLRKAVGADSKSILYQFLTESLVITVLGGTIGIVLGVANSLAVGLIARTQGLNWPLTISWLAVLAAFFVAMAIGLAFGIYPARKAARLNPIEALRRE</sequence>
<dbReference type="GO" id="GO:0022857">
    <property type="term" value="F:transmembrane transporter activity"/>
    <property type="evidence" value="ECO:0007669"/>
    <property type="project" value="TreeGrafter"/>
</dbReference>
<dbReference type="PANTHER" id="PTHR30572">
    <property type="entry name" value="MEMBRANE COMPONENT OF TRANSPORTER-RELATED"/>
    <property type="match status" value="1"/>
</dbReference>
<name>A0A2M7YL49_9BACT</name>
<dbReference type="AlphaFoldDB" id="A0A2M7YL49"/>
<dbReference type="InterPro" id="IPR003838">
    <property type="entry name" value="ABC3_permease_C"/>
</dbReference>
<evidence type="ECO:0000256" key="6">
    <source>
        <dbReference type="ARBA" id="ARBA00038076"/>
    </source>
</evidence>
<dbReference type="EMBL" id="PFWG01000054">
    <property type="protein sequence ID" value="PJA63683.1"/>
    <property type="molecule type" value="Genomic_DNA"/>
</dbReference>
<evidence type="ECO:0000256" key="3">
    <source>
        <dbReference type="ARBA" id="ARBA00022692"/>
    </source>
</evidence>
<dbReference type="InterPro" id="IPR050250">
    <property type="entry name" value="Macrolide_Exporter_MacB"/>
</dbReference>
<gene>
    <name evidence="9" type="ORF">CO160_02310</name>
</gene>
<dbReference type="GO" id="GO:0005886">
    <property type="term" value="C:plasma membrane"/>
    <property type="evidence" value="ECO:0007669"/>
    <property type="project" value="UniProtKB-SubCell"/>
</dbReference>
<dbReference type="PANTHER" id="PTHR30572:SF4">
    <property type="entry name" value="ABC TRANSPORTER PERMEASE YTRF"/>
    <property type="match status" value="1"/>
</dbReference>
<feature type="transmembrane region" description="Helical" evidence="7">
    <location>
        <begin position="153"/>
        <end position="175"/>
    </location>
</feature>
<evidence type="ECO:0000313" key="9">
    <source>
        <dbReference type="EMBL" id="PJA63683.1"/>
    </source>
</evidence>
<evidence type="ECO:0000256" key="7">
    <source>
        <dbReference type="SAM" id="Phobius"/>
    </source>
</evidence>